<dbReference type="AlphaFoldDB" id="A0A975IY09"/>
<dbReference type="PANTHER" id="PTHR10612:SF34">
    <property type="entry name" value="APOLIPOPROTEIN D"/>
    <property type="match status" value="1"/>
</dbReference>
<dbReference type="InterPro" id="IPR022272">
    <property type="entry name" value="Lipocalin_CS"/>
</dbReference>
<dbReference type="RefSeq" id="WP_211629454.1">
    <property type="nucleotide sequence ID" value="NZ_CP073100.1"/>
</dbReference>
<evidence type="ECO:0000256" key="2">
    <source>
        <dbReference type="PIRNR" id="PIRNR036893"/>
    </source>
</evidence>
<accession>A0A975IY09</accession>
<reference evidence="5" key="1">
    <citation type="submission" date="2021-04" db="EMBL/GenBank/DDBJ databases">
        <title>Luteolibacter sp. 32A isolated from the skin of an Anderson's salamander (Ambystoma andersonii).</title>
        <authorList>
            <person name="Spergser J."/>
            <person name="Busse H.-J."/>
        </authorList>
    </citation>
    <scope>NUCLEOTIDE SEQUENCE</scope>
    <source>
        <strain evidence="5">32A</strain>
    </source>
</reference>
<feature type="chain" id="PRO_5038205437" evidence="2">
    <location>
        <begin position="24"/>
        <end position="192"/>
    </location>
</feature>
<dbReference type="EMBL" id="CP073100">
    <property type="protein sequence ID" value="QUE49393.1"/>
    <property type="molecule type" value="Genomic_DNA"/>
</dbReference>
<keyword evidence="6" id="KW-1185">Reference proteome</keyword>
<feature type="signal peptide" evidence="2">
    <location>
        <begin position="1"/>
        <end position="23"/>
    </location>
</feature>
<dbReference type="KEGG" id="lamb:KBB96_10970"/>
<feature type="domain" description="Lipocalin/cytosolic fatty-acid binding" evidence="4">
    <location>
        <begin position="40"/>
        <end position="184"/>
    </location>
</feature>
<dbReference type="Proteomes" id="UP000676169">
    <property type="component" value="Chromosome"/>
</dbReference>
<dbReference type="PANTHER" id="PTHR10612">
    <property type="entry name" value="APOLIPOPROTEIN D"/>
    <property type="match status" value="1"/>
</dbReference>
<dbReference type="InterPro" id="IPR002446">
    <property type="entry name" value="Lipocalin_bac"/>
</dbReference>
<evidence type="ECO:0000313" key="6">
    <source>
        <dbReference type="Proteomes" id="UP000676169"/>
    </source>
</evidence>
<protein>
    <submittedName>
        <fullName evidence="5">Lipocalin family protein</fullName>
    </submittedName>
</protein>
<dbReference type="InterPro" id="IPR000566">
    <property type="entry name" value="Lipocln_cytosolic_FA-bd_dom"/>
</dbReference>
<dbReference type="PROSITE" id="PS51257">
    <property type="entry name" value="PROKAR_LIPOPROTEIN"/>
    <property type="match status" value="1"/>
</dbReference>
<dbReference type="GO" id="GO:0006950">
    <property type="term" value="P:response to stress"/>
    <property type="evidence" value="ECO:0007669"/>
    <property type="project" value="UniProtKB-ARBA"/>
</dbReference>
<proteinExistence type="inferred from homology"/>
<evidence type="ECO:0000259" key="4">
    <source>
        <dbReference type="Pfam" id="PF08212"/>
    </source>
</evidence>
<evidence type="ECO:0000256" key="3">
    <source>
        <dbReference type="PIRSR" id="PIRSR036893-52"/>
    </source>
</evidence>
<name>A0A975IY09_9BACT</name>
<dbReference type="PROSITE" id="PS00213">
    <property type="entry name" value="LIPOCALIN"/>
    <property type="match status" value="1"/>
</dbReference>
<dbReference type="CDD" id="cd19438">
    <property type="entry name" value="lipocalin_Blc-like"/>
    <property type="match status" value="1"/>
</dbReference>
<evidence type="ECO:0000256" key="1">
    <source>
        <dbReference type="ARBA" id="ARBA00006889"/>
    </source>
</evidence>
<organism evidence="5 6">
    <name type="scientific">Luteolibacter ambystomatis</name>
    <dbReference type="NCBI Taxonomy" id="2824561"/>
    <lineage>
        <taxon>Bacteria</taxon>
        <taxon>Pseudomonadati</taxon>
        <taxon>Verrucomicrobiota</taxon>
        <taxon>Verrucomicrobiia</taxon>
        <taxon>Verrucomicrobiales</taxon>
        <taxon>Verrucomicrobiaceae</taxon>
        <taxon>Luteolibacter</taxon>
    </lineage>
</organism>
<gene>
    <name evidence="5" type="ORF">KBB96_10970</name>
</gene>
<dbReference type="InterPro" id="IPR047202">
    <property type="entry name" value="Lipocalin_Blc-like_dom"/>
</dbReference>
<dbReference type="Gene3D" id="2.40.128.20">
    <property type="match status" value="1"/>
</dbReference>
<keyword evidence="3" id="KW-0449">Lipoprotein</keyword>
<dbReference type="SUPFAM" id="SSF50814">
    <property type="entry name" value="Lipocalins"/>
    <property type="match status" value="1"/>
</dbReference>
<keyword evidence="3" id="KW-0564">Palmitate</keyword>
<sequence length="192" mass="21426">MKQFPAFSAALAALALASCTMPADPPPKSMHAQLKTATQVDVKRYSGRWYEVARLPQWFQKDCASATADYSLNKDGSIKVVNTCIQADGSRRSVEGRAEPADGTNSRLKVRFPGKWYAAAIPVPKEGNYWIIDLTPDYRHAIVGTPDRWTLWFLSRSPRISKQDFARMKKVAHEQGFDTSRLVVDAHTRIGG</sequence>
<keyword evidence="2" id="KW-0732">Signal</keyword>
<dbReference type="Pfam" id="PF08212">
    <property type="entry name" value="Lipocalin_2"/>
    <property type="match status" value="1"/>
</dbReference>
<comment type="similarity">
    <text evidence="1 2">Belongs to the calycin superfamily. Lipocalin family.</text>
</comment>
<dbReference type="InterPro" id="IPR012674">
    <property type="entry name" value="Calycin"/>
</dbReference>
<dbReference type="PRINTS" id="PR01171">
    <property type="entry name" value="BCTLIPOCALIN"/>
</dbReference>
<dbReference type="InterPro" id="IPR022271">
    <property type="entry name" value="Lipocalin_ApoD"/>
</dbReference>
<dbReference type="PIRSF" id="PIRSF036893">
    <property type="entry name" value="Lipocalin_ApoD"/>
    <property type="match status" value="1"/>
</dbReference>
<evidence type="ECO:0000313" key="5">
    <source>
        <dbReference type="EMBL" id="QUE49393.1"/>
    </source>
</evidence>
<feature type="lipid moiety-binding region" description="S-diacylglycerol cysteine" evidence="3">
    <location>
        <position position="19"/>
    </location>
</feature>